<evidence type="ECO:0000313" key="1">
    <source>
        <dbReference type="EMBL" id="JAD18796.1"/>
    </source>
</evidence>
<reference evidence="1" key="1">
    <citation type="submission" date="2014-09" db="EMBL/GenBank/DDBJ databases">
        <authorList>
            <person name="Magalhaes I.L.F."/>
            <person name="Oliveira U."/>
            <person name="Santos F.R."/>
            <person name="Vidigal T.H.D.A."/>
            <person name="Brescovit A.D."/>
            <person name="Santos A.J."/>
        </authorList>
    </citation>
    <scope>NUCLEOTIDE SEQUENCE</scope>
    <source>
        <tissue evidence="1">Shoot tissue taken approximately 20 cm above the soil surface</tissue>
    </source>
</reference>
<protein>
    <submittedName>
        <fullName evidence="1">Uncharacterized protein</fullName>
    </submittedName>
</protein>
<sequence length="8" mass="819">MLTAVITA</sequence>
<proteinExistence type="predicted"/>
<name>A0A0A8XY39_ARUDO</name>
<reference evidence="1" key="2">
    <citation type="journal article" date="2015" name="Data Brief">
        <title>Shoot transcriptome of the giant reed, Arundo donax.</title>
        <authorList>
            <person name="Barrero R.A."/>
            <person name="Guerrero F.D."/>
            <person name="Moolhuijzen P."/>
            <person name="Goolsby J.A."/>
            <person name="Tidwell J."/>
            <person name="Bellgard S.E."/>
            <person name="Bellgard M.I."/>
        </authorList>
    </citation>
    <scope>NUCLEOTIDE SEQUENCE</scope>
    <source>
        <tissue evidence="1">Shoot tissue taken approximately 20 cm above the soil surface</tissue>
    </source>
</reference>
<accession>A0A0A8XY39</accession>
<organism evidence="1">
    <name type="scientific">Arundo donax</name>
    <name type="common">Giant reed</name>
    <name type="synonym">Donax arundinaceus</name>
    <dbReference type="NCBI Taxonomy" id="35708"/>
    <lineage>
        <taxon>Eukaryota</taxon>
        <taxon>Viridiplantae</taxon>
        <taxon>Streptophyta</taxon>
        <taxon>Embryophyta</taxon>
        <taxon>Tracheophyta</taxon>
        <taxon>Spermatophyta</taxon>
        <taxon>Magnoliopsida</taxon>
        <taxon>Liliopsida</taxon>
        <taxon>Poales</taxon>
        <taxon>Poaceae</taxon>
        <taxon>PACMAD clade</taxon>
        <taxon>Arundinoideae</taxon>
        <taxon>Arundineae</taxon>
        <taxon>Arundo</taxon>
    </lineage>
</organism>
<dbReference type="EMBL" id="GBRH01279099">
    <property type="protein sequence ID" value="JAD18796.1"/>
    <property type="molecule type" value="Transcribed_RNA"/>
</dbReference>